<feature type="compositionally biased region" description="Basic and acidic residues" evidence="4">
    <location>
        <begin position="700"/>
        <end position="709"/>
    </location>
</feature>
<accession>A0A1G4B9W1</accession>
<protein>
    <submittedName>
        <fullName evidence="5">Uncharacterized protein</fullName>
    </submittedName>
</protein>
<name>A0A1G4B9W1_9PEZI</name>
<dbReference type="PANTHER" id="PTHR15052">
    <property type="entry name" value="RNA POLYMERASE III TRANSCRIPTION INITIATION FACTOR COMPLEX SUBUNIT"/>
    <property type="match status" value="1"/>
</dbReference>
<comment type="subcellular location">
    <subcellularLocation>
        <location evidence="1">Nucleus</location>
    </subcellularLocation>
</comment>
<evidence type="ECO:0000256" key="4">
    <source>
        <dbReference type="SAM" id="MobiDB-lite"/>
    </source>
</evidence>
<dbReference type="InterPro" id="IPR036322">
    <property type="entry name" value="WD40_repeat_dom_sf"/>
</dbReference>
<evidence type="ECO:0000313" key="5">
    <source>
        <dbReference type="EMBL" id="OHE98197.1"/>
    </source>
</evidence>
<dbReference type="InterPro" id="IPR052416">
    <property type="entry name" value="GTF3C_component"/>
</dbReference>
<dbReference type="EMBL" id="MJBS01000049">
    <property type="protein sequence ID" value="OHE98197.1"/>
    <property type="molecule type" value="Genomic_DNA"/>
</dbReference>
<dbReference type="SUPFAM" id="SSF50978">
    <property type="entry name" value="WD40 repeat-like"/>
    <property type="match status" value="1"/>
</dbReference>
<feature type="compositionally biased region" description="Basic residues" evidence="4">
    <location>
        <begin position="1"/>
        <end position="12"/>
    </location>
</feature>
<dbReference type="GO" id="GO:0000127">
    <property type="term" value="C:transcription factor TFIIIC complex"/>
    <property type="evidence" value="ECO:0007669"/>
    <property type="project" value="TreeGrafter"/>
</dbReference>
<feature type="compositionally biased region" description="Basic residues" evidence="4">
    <location>
        <begin position="655"/>
        <end position="673"/>
    </location>
</feature>
<dbReference type="Gene3D" id="2.130.10.10">
    <property type="entry name" value="YVTN repeat-like/Quinoprotein amine dehydrogenase"/>
    <property type="match status" value="1"/>
</dbReference>
<feature type="region of interest" description="Disordered" evidence="4">
    <location>
        <begin position="652"/>
        <end position="709"/>
    </location>
</feature>
<sequence length="752" mass="82067">MVRTRPRNKTKRVAIIDYGSDGEPPEEGHDDPEDENFEAPPPDPEDDEDDRMDVDGGDDDFEAEDPSNLAVDCRPRRRGDDDDDDDDERPAYTSSAGIRKRPADMAALDTYHADGRPTRYYTGELKRGQRIQVLDFFYGPEEEAVGVASWLLNRWAGYAVLPSKLPDGPAHPVPSPWLGAGFYEDQERAAKGWFERLKGSRGVSEGERGMSAEEAEGYRLNPGGHLVTVIGPYQDQQEVEIPPYDSIVLGEMGQRLTQGAGDEEKSAGWMFDASGIVIGIDWVPRTEGESQVLSLAVVPHTDQQLGFEEAYDEKKGVVQLWELRGQKDGDGITRPLGRPACLARTICVDWGRVKRLKWCPVSFREDGALGLLAILCGDGQVHVVSVKDIGDGEEDAFTKLEHSVVSLGLPSETNVTATCFAWVNTNRIVLGHSDGSLTLWSVSPRICLARHDVHSTYVMHIDTAYPSEPYLVASTPIAGYTTLVDLSDPSCERTSFPCFAITPQPNLLQWSDHLRGFFTAVPSANPLNASVGFVHARWYAAQVRKVMDGDRLPTCLAVGARHPFVLVGYTDGTVWAANPSNRIFASKHHFGHKMKILDHQHIPRERLSGEMVVAAGLEGGSQADRCRGASRVLQGFGPVPNVNPKVDTWKTKVAINKKKDKKKKAKGKAKGKGKGGAGGAAAADAGEEDDADVQGGQEEGDGHFADPKRAVLSEPLTRITTMAWNPNGDYSCWAAVAMASGLVRVMDLGLEC</sequence>
<keyword evidence="2" id="KW-0804">Transcription</keyword>
<proteinExistence type="predicted"/>
<dbReference type="AlphaFoldDB" id="A0A1G4B9W1"/>
<evidence type="ECO:0000256" key="2">
    <source>
        <dbReference type="ARBA" id="ARBA00023163"/>
    </source>
</evidence>
<gene>
    <name evidence="5" type="ORF">CORC01_06565</name>
</gene>
<comment type="caution">
    <text evidence="5">The sequence shown here is derived from an EMBL/GenBank/DDBJ whole genome shotgun (WGS) entry which is preliminary data.</text>
</comment>
<reference evidence="5 6" key="1">
    <citation type="submission" date="2016-09" db="EMBL/GenBank/DDBJ databases">
        <authorList>
            <person name="Capua I."/>
            <person name="De Benedictis P."/>
            <person name="Joannis T."/>
            <person name="Lombin L.H."/>
            <person name="Cattoli G."/>
        </authorList>
    </citation>
    <scope>NUCLEOTIDE SEQUENCE [LARGE SCALE GENOMIC DNA]</scope>
    <source>
        <strain evidence="5 6">IMI 309357</strain>
    </source>
</reference>
<keyword evidence="6" id="KW-1185">Reference proteome</keyword>
<dbReference type="GeneID" id="34559715"/>
<evidence type="ECO:0000256" key="1">
    <source>
        <dbReference type="ARBA" id="ARBA00004123"/>
    </source>
</evidence>
<dbReference type="GO" id="GO:0006383">
    <property type="term" value="P:transcription by RNA polymerase III"/>
    <property type="evidence" value="ECO:0007669"/>
    <property type="project" value="TreeGrafter"/>
</dbReference>
<feature type="region of interest" description="Disordered" evidence="4">
    <location>
        <begin position="1"/>
        <end position="103"/>
    </location>
</feature>
<dbReference type="RefSeq" id="XP_022475347.1">
    <property type="nucleotide sequence ID" value="XM_022618205.1"/>
</dbReference>
<dbReference type="InterPro" id="IPR015943">
    <property type="entry name" value="WD40/YVTN_repeat-like_dom_sf"/>
</dbReference>
<organism evidence="5 6">
    <name type="scientific">Colletotrichum orchidophilum</name>
    <dbReference type="NCBI Taxonomy" id="1209926"/>
    <lineage>
        <taxon>Eukaryota</taxon>
        <taxon>Fungi</taxon>
        <taxon>Dikarya</taxon>
        <taxon>Ascomycota</taxon>
        <taxon>Pezizomycotina</taxon>
        <taxon>Sordariomycetes</taxon>
        <taxon>Hypocreomycetidae</taxon>
        <taxon>Glomerellales</taxon>
        <taxon>Glomerellaceae</taxon>
        <taxon>Colletotrichum</taxon>
    </lineage>
</organism>
<dbReference type="OrthoDB" id="4703at2759"/>
<feature type="compositionally biased region" description="Acidic residues" evidence="4">
    <location>
        <begin position="23"/>
        <end position="65"/>
    </location>
</feature>
<keyword evidence="3" id="KW-0539">Nucleus</keyword>
<evidence type="ECO:0000313" key="6">
    <source>
        <dbReference type="Proteomes" id="UP000176998"/>
    </source>
</evidence>
<dbReference type="GO" id="GO:0005634">
    <property type="term" value="C:nucleus"/>
    <property type="evidence" value="ECO:0007669"/>
    <property type="project" value="UniProtKB-SubCell"/>
</dbReference>
<dbReference type="Proteomes" id="UP000176998">
    <property type="component" value="Unassembled WGS sequence"/>
</dbReference>
<evidence type="ECO:0000256" key="3">
    <source>
        <dbReference type="ARBA" id="ARBA00023242"/>
    </source>
</evidence>
<dbReference type="PANTHER" id="PTHR15052:SF2">
    <property type="entry name" value="GENERAL TRANSCRIPTION FACTOR 3C POLYPEPTIDE 2"/>
    <property type="match status" value="1"/>
</dbReference>
<dbReference type="STRING" id="1209926.A0A1G4B9W1"/>